<dbReference type="GO" id="GO:0003735">
    <property type="term" value="F:structural constituent of ribosome"/>
    <property type="evidence" value="ECO:0007669"/>
    <property type="project" value="InterPro"/>
</dbReference>
<dbReference type="HAMAP" id="MF_01474">
    <property type="entry name" value="Ribosomal_eS19"/>
    <property type="match status" value="1"/>
</dbReference>
<dbReference type="InterPro" id="IPR001266">
    <property type="entry name" value="Ribosomal_eS19"/>
</dbReference>
<dbReference type="PANTHER" id="PTHR11710">
    <property type="entry name" value="40S RIBOSOMAL PROTEIN S19"/>
    <property type="match status" value="1"/>
</dbReference>
<reference evidence="5" key="1">
    <citation type="submission" date="2020-06" db="EMBL/GenBank/DDBJ databases">
        <title>Unique genomic features of the anaerobic methanotrophic archaea.</title>
        <authorList>
            <person name="Chadwick G.L."/>
            <person name="Skennerton C.T."/>
            <person name="Laso-Perez R."/>
            <person name="Leu A.O."/>
            <person name="Speth D.R."/>
            <person name="Yu H."/>
            <person name="Morgan-Lang C."/>
            <person name="Hatzenpichler R."/>
            <person name="Goudeau D."/>
            <person name="Malmstrom R."/>
            <person name="Brazelton W.J."/>
            <person name="Woyke T."/>
            <person name="Hallam S.J."/>
            <person name="Tyson G.W."/>
            <person name="Wegener G."/>
            <person name="Boetius A."/>
            <person name="Orphan V."/>
        </authorList>
    </citation>
    <scope>NUCLEOTIDE SEQUENCE</scope>
</reference>
<comment type="function">
    <text evidence="4">May be involved in maturation of the 30S ribosomal subunit.</text>
</comment>
<dbReference type="GO" id="GO:0006412">
    <property type="term" value="P:translation"/>
    <property type="evidence" value="ECO:0007669"/>
    <property type="project" value="UniProtKB-UniRule"/>
</dbReference>
<evidence type="ECO:0000256" key="3">
    <source>
        <dbReference type="ARBA" id="ARBA00023274"/>
    </source>
</evidence>
<dbReference type="Gene3D" id="1.10.10.10">
    <property type="entry name" value="Winged helix-like DNA-binding domain superfamily/Winged helix DNA-binding domain"/>
    <property type="match status" value="1"/>
</dbReference>
<dbReference type="InterPro" id="IPR036390">
    <property type="entry name" value="WH_DNA-bd_sf"/>
</dbReference>
<evidence type="ECO:0000256" key="1">
    <source>
        <dbReference type="ARBA" id="ARBA00010014"/>
    </source>
</evidence>
<dbReference type="SMART" id="SM01413">
    <property type="entry name" value="Ribosomal_S19e"/>
    <property type="match status" value="1"/>
</dbReference>
<comment type="similarity">
    <text evidence="1 4">Belongs to the eukaryotic ribosomal protein eS19 family.</text>
</comment>
<evidence type="ECO:0000256" key="2">
    <source>
        <dbReference type="ARBA" id="ARBA00022980"/>
    </source>
</evidence>
<dbReference type="GO" id="GO:0003723">
    <property type="term" value="F:RNA binding"/>
    <property type="evidence" value="ECO:0007669"/>
    <property type="project" value="TreeGrafter"/>
</dbReference>
<evidence type="ECO:0000313" key="5">
    <source>
        <dbReference type="EMBL" id="QNO54222.1"/>
    </source>
</evidence>
<dbReference type="NCBIfam" id="NF006811">
    <property type="entry name" value="PRK09333.1"/>
    <property type="match status" value="1"/>
</dbReference>
<dbReference type="SUPFAM" id="SSF46785">
    <property type="entry name" value="Winged helix' DNA-binding domain"/>
    <property type="match status" value="1"/>
</dbReference>
<dbReference type="EMBL" id="MT631573">
    <property type="protein sequence ID" value="QNO54222.1"/>
    <property type="molecule type" value="Genomic_DNA"/>
</dbReference>
<protein>
    <recommendedName>
        <fullName evidence="4">Small ribosomal subunit protein eS19</fullName>
    </recommendedName>
</protein>
<dbReference type="GO" id="GO:0022627">
    <property type="term" value="C:cytosolic small ribosomal subunit"/>
    <property type="evidence" value="ECO:0007669"/>
    <property type="project" value="TreeGrafter"/>
</dbReference>
<name>A0A7G9Z1T8_9EURY</name>
<dbReference type="FunFam" id="1.10.10.10:FF:000118">
    <property type="entry name" value="40S ribosomal protein S19"/>
    <property type="match status" value="1"/>
</dbReference>
<proteinExistence type="inferred from homology"/>
<gene>
    <name evidence="4" type="primary">rps19e</name>
    <name evidence="5" type="ORF">IIFEDBNN_00006</name>
</gene>
<comment type="subunit">
    <text evidence="4">Part of the 30S ribosomal subunit.</text>
</comment>
<keyword evidence="2 4" id="KW-0689">Ribosomal protein</keyword>
<keyword evidence="3 4" id="KW-0687">Ribonucleoprotein</keyword>
<evidence type="ECO:0000256" key="4">
    <source>
        <dbReference type="HAMAP-Rule" id="MF_01474"/>
    </source>
</evidence>
<sequence>MTTVYDVPPDKLTKSVGAKLKKNKAISTPKWSMDVKKGVSKELPPDDKDWWWVRCASVLRQLYINGPVGVSRLCTYYGSRARRGAKKGRFRAASGKIIREALSQLEQAEYVTKTKKGRKISPKGQSFLNDAAHELKNTQEQTKDVVEETAGVTNGE</sequence>
<dbReference type="PANTHER" id="PTHR11710:SF0">
    <property type="entry name" value="40S RIBOSOMAL PROTEIN S19"/>
    <property type="match status" value="1"/>
</dbReference>
<dbReference type="InterPro" id="IPR036388">
    <property type="entry name" value="WH-like_DNA-bd_sf"/>
</dbReference>
<dbReference type="InterPro" id="IPR027548">
    <property type="entry name" value="Ribosomal_eS19_archaeal"/>
</dbReference>
<accession>A0A7G9Z1T8</accession>
<organism evidence="5">
    <name type="scientific">Candidatus Methanophaga sp. ANME-1 ERB7</name>
    <dbReference type="NCBI Taxonomy" id="2759913"/>
    <lineage>
        <taxon>Archaea</taxon>
        <taxon>Methanobacteriati</taxon>
        <taxon>Methanobacteriota</taxon>
        <taxon>Stenosarchaea group</taxon>
        <taxon>Methanomicrobia</taxon>
        <taxon>Candidatus Methanophagales</taxon>
        <taxon>Candidatus Methanophagaceae</taxon>
        <taxon>Candidatus Methanophaga</taxon>
    </lineage>
</organism>
<dbReference type="Pfam" id="PF01090">
    <property type="entry name" value="Ribosomal_S19e"/>
    <property type="match status" value="1"/>
</dbReference>
<dbReference type="AlphaFoldDB" id="A0A7G9Z1T8"/>
<dbReference type="GO" id="GO:0000028">
    <property type="term" value="P:ribosomal small subunit assembly"/>
    <property type="evidence" value="ECO:0007669"/>
    <property type="project" value="TreeGrafter"/>
</dbReference>